<dbReference type="EMBL" id="JAGKHQ010000011">
    <property type="protein sequence ID" value="KAG7505204.1"/>
    <property type="molecule type" value="Genomic_DNA"/>
</dbReference>
<protein>
    <submittedName>
        <fullName evidence="1">Uncharacterized protein</fullName>
    </submittedName>
</protein>
<organism evidence="1 2">
    <name type="scientific">Solea senegalensis</name>
    <name type="common">Senegalese sole</name>
    <dbReference type="NCBI Taxonomy" id="28829"/>
    <lineage>
        <taxon>Eukaryota</taxon>
        <taxon>Metazoa</taxon>
        <taxon>Chordata</taxon>
        <taxon>Craniata</taxon>
        <taxon>Vertebrata</taxon>
        <taxon>Euteleostomi</taxon>
        <taxon>Actinopterygii</taxon>
        <taxon>Neopterygii</taxon>
        <taxon>Teleostei</taxon>
        <taxon>Neoteleostei</taxon>
        <taxon>Acanthomorphata</taxon>
        <taxon>Carangaria</taxon>
        <taxon>Pleuronectiformes</taxon>
        <taxon>Pleuronectoidei</taxon>
        <taxon>Soleidae</taxon>
        <taxon>Solea</taxon>
    </lineage>
</organism>
<evidence type="ECO:0000313" key="2">
    <source>
        <dbReference type="Proteomes" id="UP000693946"/>
    </source>
</evidence>
<dbReference type="Proteomes" id="UP000693946">
    <property type="component" value="Linkage Group LG19"/>
</dbReference>
<dbReference type="AlphaFoldDB" id="A0AAV6RL10"/>
<comment type="caution">
    <text evidence="1">The sequence shown here is derived from an EMBL/GenBank/DDBJ whole genome shotgun (WGS) entry which is preliminary data.</text>
</comment>
<accession>A0AAV6RL10</accession>
<sequence length="74" mass="8367">MSDTSRLSKCSILLKHFCEYVMKIERSWAEAAARISIGQVLLLLTVTERVRKSLGRSDPVLVVRAAGESWWMSV</sequence>
<keyword evidence="2" id="KW-1185">Reference proteome</keyword>
<proteinExistence type="predicted"/>
<gene>
    <name evidence="1" type="ORF">JOB18_025762</name>
</gene>
<evidence type="ECO:0000313" key="1">
    <source>
        <dbReference type="EMBL" id="KAG7505204.1"/>
    </source>
</evidence>
<name>A0AAV6RL10_SOLSE</name>
<reference evidence="1 2" key="1">
    <citation type="journal article" date="2021" name="Sci. Rep.">
        <title>Chromosome anchoring in Senegalese sole (Solea senegalensis) reveals sex-associated markers and genome rearrangements in flatfish.</title>
        <authorList>
            <person name="Guerrero-Cozar I."/>
            <person name="Gomez-Garrido J."/>
            <person name="Berbel C."/>
            <person name="Martinez-Blanch J.F."/>
            <person name="Alioto T."/>
            <person name="Claros M.G."/>
            <person name="Gagnaire P.A."/>
            <person name="Manchado M."/>
        </authorList>
    </citation>
    <scope>NUCLEOTIDE SEQUENCE [LARGE SCALE GENOMIC DNA]</scope>
    <source>
        <strain evidence="1">Sse05_10M</strain>
    </source>
</reference>